<dbReference type="InterPro" id="IPR003718">
    <property type="entry name" value="OsmC/Ohr_fam"/>
</dbReference>
<sequence length="140" mass="14718">MEIKRNATARWEGSGKDGKGALSTASTVLNDTQYSFNTRFADGIGTNPEELVAAAHSGCFAMQLAFNIQGAGFTATFIDAKAVITLDTGNSSITSSKLTVTASVPGISKEKFDELVEHAEKNCPISKLLNTAISVDATLE</sequence>
<dbReference type="NCBIfam" id="TIGR03562">
    <property type="entry name" value="osmo_induc_OsmC"/>
    <property type="match status" value="1"/>
</dbReference>
<dbReference type="OrthoDB" id="9807532at2"/>
<dbReference type="InterPro" id="IPR015946">
    <property type="entry name" value="KH_dom-like_a/b"/>
</dbReference>
<dbReference type="InterPro" id="IPR036102">
    <property type="entry name" value="OsmC/Ohrsf"/>
</dbReference>
<dbReference type="Pfam" id="PF02566">
    <property type="entry name" value="OsmC"/>
    <property type="match status" value="1"/>
</dbReference>
<accession>A0A3P1C2X0</accession>
<name>A0A3P1C2X0_9BACT</name>
<organism evidence="1 2">
    <name type="scientific">Larkinella rosea</name>
    <dbReference type="NCBI Taxonomy" id="2025312"/>
    <lineage>
        <taxon>Bacteria</taxon>
        <taxon>Pseudomonadati</taxon>
        <taxon>Bacteroidota</taxon>
        <taxon>Cytophagia</taxon>
        <taxon>Cytophagales</taxon>
        <taxon>Spirosomataceae</taxon>
        <taxon>Larkinella</taxon>
    </lineage>
</organism>
<dbReference type="RefSeq" id="WP_124871576.1">
    <property type="nucleotide sequence ID" value="NZ_RQJO01000007.1"/>
</dbReference>
<dbReference type="InterPro" id="IPR052707">
    <property type="entry name" value="OsmC_Ohr_Peroxiredoxin"/>
</dbReference>
<dbReference type="InterPro" id="IPR019904">
    <property type="entry name" value="Peroxiredoxin_OsmC"/>
</dbReference>
<dbReference type="AlphaFoldDB" id="A0A3P1C2X0"/>
<dbReference type="EMBL" id="RQJO01000007">
    <property type="protein sequence ID" value="RRB07154.1"/>
    <property type="molecule type" value="Genomic_DNA"/>
</dbReference>
<dbReference type="GO" id="GO:0006979">
    <property type="term" value="P:response to oxidative stress"/>
    <property type="evidence" value="ECO:0007669"/>
    <property type="project" value="InterPro"/>
</dbReference>
<dbReference type="PANTHER" id="PTHR42830">
    <property type="entry name" value="OSMOTICALLY INDUCIBLE FAMILY PROTEIN"/>
    <property type="match status" value="1"/>
</dbReference>
<evidence type="ECO:0000313" key="1">
    <source>
        <dbReference type="EMBL" id="RRB07154.1"/>
    </source>
</evidence>
<dbReference type="Proteomes" id="UP000271925">
    <property type="component" value="Unassembled WGS sequence"/>
</dbReference>
<dbReference type="SUPFAM" id="SSF82784">
    <property type="entry name" value="OsmC-like"/>
    <property type="match status" value="1"/>
</dbReference>
<keyword evidence="2" id="KW-1185">Reference proteome</keyword>
<comment type="caution">
    <text evidence="1">The sequence shown here is derived from an EMBL/GenBank/DDBJ whole genome shotgun (WGS) entry which is preliminary data.</text>
</comment>
<reference evidence="1 2" key="1">
    <citation type="submission" date="2018-11" db="EMBL/GenBank/DDBJ databases">
        <authorList>
            <person name="Zhou Z."/>
            <person name="Wang G."/>
        </authorList>
    </citation>
    <scope>NUCLEOTIDE SEQUENCE [LARGE SCALE GENOMIC DNA]</scope>
    <source>
        <strain evidence="1 2">KCTC52004</strain>
    </source>
</reference>
<proteinExistence type="predicted"/>
<dbReference type="PANTHER" id="PTHR42830:SF1">
    <property type="entry name" value="OSMOTICALLY INDUCIBLE FAMILY PROTEIN"/>
    <property type="match status" value="1"/>
</dbReference>
<dbReference type="GO" id="GO:0004601">
    <property type="term" value="F:peroxidase activity"/>
    <property type="evidence" value="ECO:0007669"/>
    <property type="project" value="InterPro"/>
</dbReference>
<evidence type="ECO:0000313" key="2">
    <source>
        <dbReference type="Proteomes" id="UP000271925"/>
    </source>
</evidence>
<dbReference type="Gene3D" id="3.30.300.20">
    <property type="match status" value="1"/>
</dbReference>
<protein>
    <submittedName>
        <fullName evidence="1">OsmC family peroxiredoxin</fullName>
    </submittedName>
</protein>
<gene>
    <name evidence="1" type="ORF">EHT25_05070</name>
</gene>